<evidence type="ECO:0000313" key="15">
    <source>
        <dbReference type="Proteomes" id="UP000440732"/>
    </source>
</evidence>
<evidence type="ECO:0000313" key="4">
    <source>
        <dbReference type="EMBL" id="KAE9128451.1"/>
    </source>
</evidence>
<keyword evidence="12" id="KW-1185">Reference proteome</keyword>
<dbReference type="Proteomes" id="UP000460718">
    <property type="component" value="Unassembled WGS sequence"/>
</dbReference>
<dbReference type="Proteomes" id="UP000433483">
    <property type="component" value="Unassembled WGS sequence"/>
</dbReference>
<dbReference type="EMBL" id="QXGE01000252">
    <property type="protein sequence ID" value="KAE9318504.1"/>
    <property type="molecule type" value="Genomic_DNA"/>
</dbReference>
<evidence type="ECO:0000313" key="14">
    <source>
        <dbReference type="Proteomes" id="UP000440367"/>
    </source>
</evidence>
<dbReference type="EMBL" id="QXGC01000246">
    <property type="protein sequence ID" value="KAE9243324.1"/>
    <property type="molecule type" value="Genomic_DNA"/>
</dbReference>
<dbReference type="EMBL" id="QXGB01000249">
    <property type="protein sequence ID" value="KAE9222671.1"/>
    <property type="molecule type" value="Genomic_DNA"/>
</dbReference>
<dbReference type="Proteomes" id="UP000441208">
    <property type="component" value="Unassembled WGS sequence"/>
</dbReference>
<dbReference type="EMBL" id="QXGD01000304">
    <property type="protein sequence ID" value="KAE9244054.1"/>
    <property type="molecule type" value="Genomic_DNA"/>
</dbReference>
<dbReference type="EMBL" id="QXFZ01000181">
    <property type="protein sequence ID" value="KAE9128451.1"/>
    <property type="molecule type" value="Genomic_DNA"/>
</dbReference>
<dbReference type="Proteomes" id="UP000440732">
    <property type="component" value="Unassembled WGS sequence"/>
</dbReference>
<dbReference type="EMBL" id="QXGF01000189">
    <property type="protein sequence ID" value="KAE8944729.1"/>
    <property type="molecule type" value="Genomic_DNA"/>
</dbReference>
<evidence type="ECO:0000313" key="8">
    <source>
        <dbReference type="EMBL" id="KAE9244054.1"/>
    </source>
</evidence>
<evidence type="ECO:0000313" key="18">
    <source>
        <dbReference type="Proteomes" id="UP000476176"/>
    </source>
</evidence>
<evidence type="ECO:0000313" key="6">
    <source>
        <dbReference type="EMBL" id="KAE9222671.1"/>
    </source>
</evidence>
<protein>
    <submittedName>
        <fullName evidence="4">Uncharacterized protein</fullName>
    </submittedName>
</protein>
<evidence type="ECO:0000313" key="19">
    <source>
        <dbReference type="Proteomes" id="UP000486351"/>
    </source>
</evidence>
<evidence type="ECO:0000313" key="16">
    <source>
        <dbReference type="Proteomes" id="UP000441208"/>
    </source>
</evidence>
<dbReference type="Proteomes" id="UP000486351">
    <property type="component" value="Unassembled WGS sequence"/>
</dbReference>
<evidence type="ECO:0000313" key="12">
    <source>
        <dbReference type="Proteomes" id="UP000433483"/>
    </source>
</evidence>
<evidence type="ECO:0000313" key="10">
    <source>
        <dbReference type="EMBL" id="KAE9334026.1"/>
    </source>
</evidence>
<evidence type="ECO:0000313" key="13">
    <source>
        <dbReference type="Proteomes" id="UP000437068"/>
    </source>
</evidence>
<name>A0A6A3T2G0_9STRA</name>
<dbReference type="EMBL" id="QXFX01000257">
    <property type="protein sequence ID" value="KAE9123309.1"/>
    <property type="molecule type" value="Genomic_DNA"/>
</dbReference>
<evidence type="ECO:0000313" key="1">
    <source>
        <dbReference type="EMBL" id="KAE8944729.1"/>
    </source>
</evidence>
<gene>
    <name evidence="9" type="ORF">PF001_g6327</name>
    <name evidence="8" type="ORF">PF002_g7971</name>
    <name evidence="7" type="ORF">PF004_g6205</name>
    <name evidence="6" type="ORF">PF005_g6600</name>
    <name evidence="5" type="ORF">PF006_g5971</name>
    <name evidence="4" type="ORF">PF007_g5244</name>
    <name evidence="10" type="ORF">PF008_g14170</name>
    <name evidence="1" type="ORF">PF009_g5595</name>
    <name evidence="3" type="ORF">PF010_g6454</name>
    <name evidence="2" type="ORF">PF011_g5954</name>
</gene>
<dbReference type="Proteomes" id="UP000429523">
    <property type="component" value="Unassembled WGS sequence"/>
</dbReference>
<evidence type="ECO:0000313" key="11">
    <source>
        <dbReference type="Proteomes" id="UP000429523"/>
    </source>
</evidence>
<dbReference type="EMBL" id="QXFW01000244">
    <property type="protein sequence ID" value="KAE9019144.1"/>
    <property type="molecule type" value="Genomic_DNA"/>
</dbReference>
<evidence type="ECO:0000313" key="9">
    <source>
        <dbReference type="EMBL" id="KAE9318504.1"/>
    </source>
</evidence>
<dbReference type="Proteomes" id="UP000488956">
    <property type="component" value="Unassembled WGS sequence"/>
</dbReference>
<dbReference type="AlphaFoldDB" id="A0A6A3T2G0"/>
<accession>A0A6A3T2G0</accession>
<dbReference type="Proteomes" id="UP000476176">
    <property type="component" value="Unassembled WGS sequence"/>
</dbReference>
<evidence type="ECO:0000313" key="3">
    <source>
        <dbReference type="EMBL" id="KAE9123309.1"/>
    </source>
</evidence>
<reference evidence="11 12" key="1">
    <citation type="submission" date="2018-08" db="EMBL/GenBank/DDBJ databases">
        <title>Genomic investigation of the strawberry pathogen Phytophthora fragariae indicates pathogenicity is determined by transcriptional variation in three key races.</title>
        <authorList>
            <person name="Adams T.M."/>
            <person name="Armitage A.D."/>
            <person name="Sobczyk M.K."/>
            <person name="Bates H.J."/>
            <person name="Dunwell J.M."/>
            <person name="Nellist C.F."/>
            <person name="Harrison R.J."/>
        </authorList>
    </citation>
    <scope>NUCLEOTIDE SEQUENCE [LARGE SCALE GENOMIC DNA]</scope>
    <source>
        <strain evidence="9 13">A4</strain>
        <strain evidence="8 14">BC-1</strain>
        <strain evidence="7 18">BC-23</strain>
        <strain evidence="6 12">NOV-27</strain>
        <strain evidence="5 15">NOV-5</strain>
        <strain evidence="4 16">NOV-71</strain>
        <strain evidence="10 19">NOV-77</strain>
        <strain evidence="1 11">NOV-9</strain>
        <strain evidence="3 20">ONT-3</strain>
        <strain evidence="2 17">SCRP245</strain>
    </source>
</reference>
<organism evidence="4 16">
    <name type="scientific">Phytophthora fragariae</name>
    <dbReference type="NCBI Taxonomy" id="53985"/>
    <lineage>
        <taxon>Eukaryota</taxon>
        <taxon>Sar</taxon>
        <taxon>Stramenopiles</taxon>
        <taxon>Oomycota</taxon>
        <taxon>Peronosporomycetes</taxon>
        <taxon>Peronosporales</taxon>
        <taxon>Peronosporaceae</taxon>
        <taxon>Phytophthora</taxon>
    </lineage>
</organism>
<evidence type="ECO:0000313" key="20">
    <source>
        <dbReference type="Proteomes" id="UP000488956"/>
    </source>
</evidence>
<evidence type="ECO:0000313" key="5">
    <source>
        <dbReference type="EMBL" id="KAE9149565.1"/>
    </source>
</evidence>
<sequence length="53" mass="5794">MRWSAGFGAPQVAAHLVFVCSQVRTSVCHDVAKTMTRCRSPHGPPLTARQVPF</sequence>
<evidence type="ECO:0000313" key="2">
    <source>
        <dbReference type="EMBL" id="KAE9019144.1"/>
    </source>
</evidence>
<dbReference type="EMBL" id="QXFY01000865">
    <property type="protein sequence ID" value="KAE9334026.1"/>
    <property type="molecule type" value="Genomic_DNA"/>
</dbReference>
<dbReference type="OrthoDB" id="10268524at2759"/>
<dbReference type="Proteomes" id="UP000440367">
    <property type="component" value="Unassembled WGS sequence"/>
</dbReference>
<evidence type="ECO:0000313" key="17">
    <source>
        <dbReference type="Proteomes" id="UP000460718"/>
    </source>
</evidence>
<proteinExistence type="predicted"/>
<dbReference type="Proteomes" id="UP000437068">
    <property type="component" value="Unassembled WGS sequence"/>
</dbReference>
<dbReference type="EMBL" id="QXGA01000233">
    <property type="protein sequence ID" value="KAE9149565.1"/>
    <property type="molecule type" value="Genomic_DNA"/>
</dbReference>
<comment type="caution">
    <text evidence="4">The sequence shown here is derived from an EMBL/GenBank/DDBJ whole genome shotgun (WGS) entry which is preliminary data.</text>
</comment>
<evidence type="ECO:0000313" key="7">
    <source>
        <dbReference type="EMBL" id="KAE9243324.1"/>
    </source>
</evidence>